<reference evidence="1" key="1">
    <citation type="journal article" date="2021" name="Nat. Commun.">
        <title>Genetic determinants of endophytism in the Arabidopsis root mycobiome.</title>
        <authorList>
            <person name="Mesny F."/>
            <person name="Miyauchi S."/>
            <person name="Thiergart T."/>
            <person name="Pickel B."/>
            <person name="Atanasova L."/>
            <person name="Karlsson M."/>
            <person name="Huettel B."/>
            <person name="Barry K.W."/>
            <person name="Haridas S."/>
            <person name="Chen C."/>
            <person name="Bauer D."/>
            <person name="Andreopoulos W."/>
            <person name="Pangilinan J."/>
            <person name="LaButti K."/>
            <person name="Riley R."/>
            <person name="Lipzen A."/>
            <person name="Clum A."/>
            <person name="Drula E."/>
            <person name="Henrissat B."/>
            <person name="Kohler A."/>
            <person name="Grigoriev I.V."/>
            <person name="Martin F.M."/>
            <person name="Hacquard S."/>
        </authorList>
    </citation>
    <scope>NUCLEOTIDE SEQUENCE</scope>
    <source>
        <strain evidence="1">MPI-CAGE-AT-0021</strain>
    </source>
</reference>
<organism evidence="1 2">
    <name type="scientific">Dactylonectria estremocensis</name>
    <dbReference type="NCBI Taxonomy" id="1079267"/>
    <lineage>
        <taxon>Eukaryota</taxon>
        <taxon>Fungi</taxon>
        <taxon>Dikarya</taxon>
        <taxon>Ascomycota</taxon>
        <taxon>Pezizomycotina</taxon>
        <taxon>Sordariomycetes</taxon>
        <taxon>Hypocreomycetidae</taxon>
        <taxon>Hypocreales</taxon>
        <taxon>Nectriaceae</taxon>
        <taxon>Dactylonectria</taxon>
    </lineage>
</organism>
<dbReference type="Proteomes" id="UP000717696">
    <property type="component" value="Unassembled WGS sequence"/>
</dbReference>
<accession>A0A9P9JH36</accession>
<proteinExistence type="predicted"/>
<gene>
    <name evidence="1" type="ORF">B0J13DRAFT_542439</name>
</gene>
<sequence>MLSGLCLCNGVSLMSSLASSTRANEAYVLFSSHTLYFVVAAASPMGSCEAWTLDTGHWTLDALGHPWPKHPAASPALWPFWRPGHSGSCQFSASAVGDPEIFL</sequence>
<comment type="caution">
    <text evidence="1">The sequence shown here is derived from an EMBL/GenBank/DDBJ whole genome shotgun (WGS) entry which is preliminary data.</text>
</comment>
<evidence type="ECO:0000313" key="1">
    <source>
        <dbReference type="EMBL" id="KAH7157698.1"/>
    </source>
</evidence>
<dbReference type="EMBL" id="JAGMUU010000003">
    <property type="protein sequence ID" value="KAH7157698.1"/>
    <property type="molecule type" value="Genomic_DNA"/>
</dbReference>
<feature type="non-terminal residue" evidence="1">
    <location>
        <position position="103"/>
    </location>
</feature>
<keyword evidence="2" id="KW-1185">Reference proteome</keyword>
<dbReference type="AlphaFoldDB" id="A0A9P9JH36"/>
<name>A0A9P9JH36_9HYPO</name>
<protein>
    <submittedName>
        <fullName evidence="1">Uncharacterized protein</fullName>
    </submittedName>
</protein>
<evidence type="ECO:0000313" key="2">
    <source>
        <dbReference type="Proteomes" id="UP000717696"/>
    </source>
</evidence>